<dbReference type="Gene3D" id="3.40.30.10">
    <property type="entry name" value="Glutaredoxin"/>
    <property type="match status" value="1"/>
</dbReference>
<dbReference type="InterPro" id="IPR036249">
    <property type="entry name" value="Thioredoxin-like_sf"/>
</dbReference>
<feature type="domain" description="Glutaredoxin" evidence="1">
    <location>
        <begin position="123"/>
        <end position="189"/>
    </location>
</feature>
<comment type="caution">
    <text evidence="2">The sequence shown here is derived from an EMBL/GenBank/DDBJ whole genome shotgun (WGS) entry which is preliminary data.</text>
</comment>
<dbReference type="SUPFAM" id="SSF52833">
    <property type="entry name" value="Thioredoxin-like"/>
    <property type="match status" value="1"/>
</dbReference>
<organism evidence="2 3">
    <name type="scientific">Rubroshorea leprosula</name>
    <dbReference type="NCBI Taxonomy" id="152421"/>
    <lineage>
        <taxon>Eukaryota</taxon>
        <taxon>Viridiplantae</taxon>
        <taxon>Streptophyta</taxon>
        <taxon>Embryophyta</taxon>
        <taxon>Tracheophyta</taxon>
        <taxon>Spermatophyta</taxon>
        <taxon>Magnoliopsida</taxon>
        <taxon>eudicotyledons</taxon>
        <taxon>Gunneridae</taxon>
        <taxon>Pentapetalae</taxon>
        <taxon>rosids</taxon>
        <taxon>malvids</taxon>
        <taxon>Malvales</taxon>
        <taxon>Dipterocarpaceae</taxon>
        <taxon>Rubroshorea</taxon>
    </lineage>
</organism>
<keyword evidence="3" id="KW-1185">Reference proteome</keyword>
<dbReference type="Proteomes" id="UP001054252">
    <property type="component" value="Unassembled WGS sequence"/>
</dbReference>
<evidence type="ECO:0000259" key="1">
    <source>
        <dbReference type="Pfam" id="PF00462"/>
    </source>
</evidence>
<dbReference type="PANTHER" id="PTHR45669:SF14">
    <property type="entry name" value="EMB|CAB81925.1-RELATED"/>
    <property type="match status" value="1"/>
</dbReference>
<dbReference type="Pfam" id="PF23733">
    <property type="entry name" value="GRXCR1-2_C"/>
    <property type="match status" value="1"/>
</dbReference>
<dbReference type="InterPro" id="IPR002109">
    <property type="entry name" value="Glutaredoxin"/>
</dbReference>
<reference evidence="2 3" key="1">
    <citation type="journal article" date="2021" name="Commun. Biol.">
        <title>The genome of Shorea leprosula (Dipterocarpaceae) highlights the ecological relevance of drought in aseasonal tropical rainforests.</title>
        <authorList>
            <person name="Ng K.K.S."/>
            <person name="Kobayashi M.J."/>
            <person name="Fawcett J.A."/>
            <person name="Hatakeyama M."/>
            <person name="Paape T."/>
            <person name="Ng C.H."/>
            <person name="Ang C.C."/>
            <person name="Tnah L.H."/>
            <person name="Lee C.T."/>
            <person name="Nishiyama T."/>
            <person name="Sese J."/>
            <person name="O'Brien M.J."/>
            <person name="Copetti D."/>
            <person name="Mohd Noor M.I."/>
            <person name="Ong R.C."/>
            <person name="Putra M."/>
            <person name="Sireger I.Z."/>
            <person name="Indrioko S."/>
            <person name="Kosugi Y."/>
            <person name="Izuno A."/>
            <person name="Isagi Y."/>
            <person name="Lee S.L."/>
            <person name="Shimizu K.K."/>
        </authorList>
    </citation>
    <scope>NUCLEOTIDE SEQUENCE [LARGE SCALE GENOMIC DNA]</scope>
    <source>
        <strain evidence="2">214</strain>
    </source>
</reference>
<name>A0AAV5KXN9_9ROSI</name>
<dbReference type="PROSITE" id="PS51354">
    <property type="entry name" value="GLUTAREDOXIN_2"/>
    <property type="match status" value="1"/>
</dbReference>
<protein>
    <recommendedName>
        <fullName evidence="1">Glutaredoxin domain-containing protein</fullName>
    </recommendedName>
</protein>
<evidence type="ECO:0000313" key="3">
    <source>
        <dbReference type="Proteomes" id="UP001054252"/>
    </source>
</evidence>
<gene>
    <name evidence="2" type="ORF">SLEP1_g38626</name>
</gene>
<accession>A0AAV5KXN9</accession>
<dbReference type="EMBL" id="BPVZ01000084">
    <property type="protein sequence ID" value="GKV29723.1"/>
    <property type="molecule type" value="Genomic_DNA"/>
</dbReference>
<dbReference type="PANTHER" id="PTHR45669">
    <property type="entry name" value="GLUTAREDOXIN DOMAIN-CONTAINING CYSTEINE-RICH PROTEIN CG12206-RELATED"/>
    <property type="match status" value="1"/>
</dbReference>
<dbReference type="Pfam" id="PF00462">
    <property type="entry name" value="Glutaredoxin"/>
    <property type="match status" value="1"/>
</dbReference>
<dbReference type="AlphaFoldDB" id="A0AAV5KXN9"/>
<proteinExistence type="predicted"/>
<sequence>MKGRFLKKLNFIPTTLTTWKQGLVLHHFHSAQTFSPQNCHILSVYNEQDCKSNKDEEMELGFHVSNQGNYDIGPSIESKLTVLGEDQISVEESSMFKDCEEGPEHPRLTDFEEKCPPGGEESVVFYTTSLRGIRKTFEDCRAIRFLLNSFKVVIHERDVSMHMEFRDELWRIMGGRVVPPRLFIKGRYIGGADEVVTLHEQGKLKELLEGIPLTLLIHQCNSCDGMLFVVCSSCSGSRKVYKDVQGEELCIRCPECNENGLVRCRVCC</sequence>
<dbReference type="CDD" id="cd03031">
    <property type="entry name" value="GRX_GRX_like"/>
    <property type="match status" value="1"/>
</dbReference>
<evidence type="ECO:0000313" key="2">
    <source>
        <dbReference type="EMBL" id="GKV29723.1"/>
    </source>
</evidence>